<dbReference type="GO" id="GO:0004144">
    <property type="term" value="F:diacylglycerol O-acyltransferase activity"/>
    <property type="evidence" value="ECO:0007669"/>
    <property type="project" value="TreeGrafter"/>
</dbReference>
<evidence type="ECO:0000256" key="4">
    <source>
        <dbReference type="ARBA" id="ARBA00005420"/>
    </source>
</evidence>
<protein>
    <recommendedName>
        <fullName evidence="14">Acyltransferase</fullName>
        <ecNumber evidence="14">2.3.1.-</ecNumber>
    </recommendedName>
</protein>
<evidence type="ECO:0000256" key="5">
    <source>
        <dbReference type="ARBA" id="ARBA00022516"/>
    </source>
</evidence>
<comment type="pathway">
    <text evidence="2">Glycerolipid metabolism; triacylglycerol biosynthesis.</text>
</comment>
<proteinExistence type="inferred from homology"/>
<keyword evidence="13" id="KW-0012">Acyltransferase</keyword>
<evidence type="ECO:0000256" key="2">
    <source>
        <dbReference type="ARBA" id="ARBA00004771"/>
    </source>
</evidence>
<dbReference type="AlphaFoldDB" id="A0A7S2WNH2"/>
<evidence type="ECO:0000256" key="10">
    <source>
        <dbReference type="ARBA" id="ARBA00022989"/>
    </source>
</evidence>
<keyword evidence="8" id="KW-0319">Glycerol metabolism</keyword>
<dbReference type="GO" id="GO:0019432">
    <property type="term" value="P:triglyceride biosynthetic process"/>
    <property type="evidence" value="ECO:0007669"/>
    <property type="project" value="TreeGrafter"/>
</dbReference>
<evidence type="ECO:0000256" key="12">
    <source>
        <dbReference type="ARBA" id="ARBA00023136"/>
    </source>
</evidence>
<keyword evidence="7 14" id="KW-0812">Transmembrane</keyword>
<keyword evidence="6 14" id="KW-0808">Transferase</keyword>
<keyword evidence="12 14" id="KW-0472">Membrane</keyword>
<keyword evidence="10 14" id="KW-1133">Transmembrane helix</keyword>
<keyword evidence="11" id="KW-0443">Lipid metabolism</keyword>
<comment type="similarity">
    <text evidence="4 14">Belongs to the diacylglycerol acyltransferase family.</text>
</comment>
<dbReference type="EMBL" id="HBHJ01020651">
    <property type="protein sequence ID" value="CAD9696902.1"/>
    <property type="molecule type" value="Transcribed_RNA"/>
</dbReference>
<dbReference type="GO" id="GO:0006071">
    <property type="term" value="P:glycerol metabolic process"/>
    <property type="evidence" value="ECO:0007669"/>
    <property type="project" value="UniProtKB-KW"/>
</dbReference>
<evidence type="ECO:0000313" key="15">
    <source>
        <dbReference type="EMBL" id="CAD9696902.1"/>
    </source>
</evidence>
<accession>A0A7S2WNH2</accession>
<evidence type="ECO:0000256" key="8">
    <source>
        <dbReference type="ARBA" id="ARBA00022798"/>
    </source>
</evidence>
<dbReference type="Pfam" id="PF03982">
    <property type="entry name" value="DAGAT"/>
    <property type="match status" value="1"/>
</dbReference>
<dbReference type="PROSITE" id="PS51257">
    <property type="entry name" value="PROKAR_LIPOPROTEIN"/>
    <property type="match status" value="1"/>
</dbReference>
<evidence type="ECO:0000256" key="1">
    <source>
        <dbReference type="ARBA" id="ARBA00004477"/>
    </source>
</evidence>
<gene>
    <name evidence="15" type="ORF">RMAR1173_LOCUS13692</name>
</gene>
<evidence type="ECO:0000256" key="13">
    <source>
        <dbReference type="ARBA" id="ARBA00023315"/>
    </source>
</evidence>
<dbReference type="GO" id="GO:0005789">
    <property type="term" value="C:endoplasmic reticulum membrane"/>
    <property type="evidence" value="ECO:0007669"/>
    <property type="project" value="UniProtKB-SubCell"/>
</dbReference>
<comment type="caution">
    <text evidence="14">Lacks conserved residue(s) required for the propagation of feature annotation.</text>
</comment>
<comment type="pathway">
    <text evidence="3">Lipid metabolism.</text>
</comment>
<evidence type="ECO:0000256" key="7">
    <source>
        <dbReference type="ARBA" id="ARBA00022692"/>
    </source>
</evidence>
<comment type="subcellular location">
    <subcellularLocation>
        <location evidence="1 14">Endoplasmic reticulum membrane</location>
        <topology evidence="1 14">Multi-pass membrane protein</topology>
    </subcellularLocation>
</comment>
<keyword evidence="9 14" id="KW-0256">Endoplasmic reticulum</keyword>
<evidence type="ECO:0000256" key="14">
    <source>
        <dbReference type="RuleBase" id="RU367023"/>
    </source>
</evidence>
<dbReference type="InterPro" id="IPR007130">
    <property type="entry name" value="DAGAT"/>
</dbReference>
<name>A0A7S2WNH2_9STRA</name>
<keyword evidence="5" id="KW-0444">Lipid biosynthesis</keyword>
<sequence length="318" mass="35718">MGDDGARRKRPALAMAAGLVACCVWVQTWLVVPFLVPCVCLWWAGRSRGVGAAVLIWVGLGHLCPQLSASESVRAFLRTMRDWIGSEVVRDEISVASVDSMPKPLLQCHHPHGVAAINSISCPIAPRSAAVAPAVLMIPFCRQMMELCGAVSSSRQAMKDVMRGRKDLALIPGGVEEVVLASPRKERVFIKNRKGFIKYCIQFGYDVRAVYHFGETQLYDVMFPWDEPWAVKWRLWLARTFQLATGLGVGCRYWPLAPKPNIRCISVEGPRIELPCVPEPPRDLVEKYHAVYVESLQKLYAKHRHRHASYASKELEIW</sequence>
<evidence type="ECO:0000256" key="9">
    <source>
        <dbReference type="ARBA" id="ARBA00022824"/>
    </source>
</evidence>
<evidence type="ECO:0000256" key="11">
    <source>
        <dbReference type="ARBA" id="ARBA00023098"/>
    </source>
</evidence>
<feature type="transmembrane region" description="Helical" evidence="14">
    <location>
        <begin position="12"/>
        <end position="44"/>
    </location>
</feature>
<dbReference type="PANTHER" id="PTHR12317">
    <property type="entry name" value="DIACYLGLYCEROL O-ACYLTRANSFERASE"/>
    <property type="match status" value="1"/>
</dbReference>
<evidence type="ECO:0000256" key="6">
    <source>
        <dbReference type="ARBA" id="ARBA00022679"/>
    </source>
</evidence>
<dbReference type="PANTHER" id="PTHR12317:SF0">
    <property type="entry name" value="ACYLTRANSFERASE"/>
    <property type="match status" value="1"/>
</dbReference>
<reference evidence="15" key="1">
    <citation type="submission" date="2021-01" db="EMBL/GenBank/DDBJ databases">
        <authorList>
            <person name="Corre E."/>
            <person name="Pelletier E."/>
            <person name="Niang G."/>
            <person name="Scheremetjew M."/>
            <person name="Finn R."/>
            <person name="Kale V."/>
            <person name="Holt S."/>
            <person name="Cochrane G."/>
            <person name="Meng A."/>
            <person name="Brown T."/>
            <person name="Cohen L."/>
        </authorList>
    </citation>
    <scope>NUCLEOTIDE SEQUENCE</scope>
    <source>
        <strain evidence="15">CCMP1243</strain>
    </source>
</reference>
<evidence type="ECO:0000256" key="3">
    <source>
        <dbReference type="ARBA" id="ARBA00005189"/>
    </source>
</evidence>
<dbReference type="EC" id="2.3.1.-" evidence="14"/>
<organism evidence="15">
    <name type="scientific">Rhizochromulina marina</name>
    <dbReference type="NCBI Taxonomy" id="1034831"/>
    <lineage>
        <taxon>Eukaryota</taxon>
        <taxon>Sar</taxon>
        <taxon>Stramenopiles</taxon>
        <taxon>Ochrophyta</taxon>
        <taxon>Dictyochophyceae</taxon>
        <taxon>Rhizochromulinales</taxon>
        <taxon>Rhizochromulina</taxon>
    </lineage>
</organism>